<dbReference type="Pfam" id="PF08332">
    <property type="entry name" value="CaMKII_AD"/>
    <property type="match status" value="1"/>
</dbReference>
<feature type="domain" description="Calcium/calmodulin-dependent protein kinase II association-domain" evidence="2">
    <location>
        <begin position="41"/>
        <end position="156"/>
    </location>
</feature>
<evidence type="ECO:0000259" key="2">
    <source>
        <dbReference type="Pfam" id="PF08332"/>
    </source>
</evidence>
<comment type="caution">
    <text evidence="3">The sequence shown here is derived from an EMBL/GenBank/DDBJ whole genome shotgun (WGS) entry which is preliminary data.</text>
</comment>
<dbReference type="GO" id="GO:0004683">
    <property type="term" value="F:calcium/calmodulin-dependent protein kinase activity"/>
    <property type="evidence" value="ECO:0007669"/>
    <property type="project" value="InterPro"/>
</dbReference>
<dbReference type="Proteomes" id="UP001208074">
    <property type="component" value="Unassembled WGS sequence"/>
</dbReference>
<evidence type="ECO:0000313" key="4">
    <source>
        <dbReference type="Proteomes" id="UP001208074"/>
    </source>
</evidence>
<accession>A0AAW5W0L1</accession>
<dbReference type="PROSITE" id="PS51257">
    <property type="entry name" value="PROKAR_LIPOPROTEIN"/>
    <property type="match status" value="1"/>
</dbReference>
<reference evidence="3" key="1">
    <citation type="submission" date="2022-11" db="EMBL/GenBank/DDBJ databases">
        <title>Biodiversity and phylogenetic relationships of bacteria.</title>
        <authorList>
            <person name="Machado R.A.R."/>
            <person name="Bhat A."/>
            <person name="Loulou A."/>
            <person name="Kallel S."/>
        </authorList>
    </citation>
    <scope>NUCLEOTIDE SEQUENCE</scope>
    <source>
        <strain evidence="3">DSM 16503</strain>
    </source>
</reference>
<name>A0AAW5W0L1_9BURK</name>
<dbReference type="AlphaFoldDB" id="A0AAW5W0L1"/>
<dbReference type="RefSeq" id="WP_026484691.1">
    <property type="nucleotide sequence ID" value="NZ_DAMBOE010000007.1"/>
</dbReference>
<protein>
    <submittedName>
        <fullName evidence="3">DUF4440 domain-containing protein</fullName>
    </submittedName>
</protein>
<evidence type="ECO:0000313" key="3">
    <source>
        <dbReference type="EMBL" id="MCX5567200.1"/>
    </source>
</evidence>
<sequence>MSKKIMVLLGTLVLVGCAAQTQGERSLSAQSSPSCAPIDEAGVAVLFERWNQSLQTGKPEVVVNNYAERSILLPTLSGVNRISKAEKEDYFDHFLAGKPQGRVTQRQITLGCNMAVDSGLYTFHMGSSGKDVGARYTYTYQWNGRDWLIVSHHSSLLPADK</sequence>
<dbReference type="Gene3D" id="3.10.450.50">
    <property type="match status" value="1"/>
</dbReference>
<dbReference type="GeneID" id="94040637"/>
<dbReference type="InterPro" id="IPR016887">
    <property type="entry name" value="UCP028470_steroid_isom-rel"/>
</dbReference>
<organism evidence="3 4">
    <name type="scientific">Alcaligenes phenolicus</name>
    <dbReference type="NCBI Taxonomy" id="232846"/>
    <lineage>
        <taxon>Bacteria</taxon>
        <taxon>Pseudomonadati</taxon>
        <taxon>Pseudomonadota</taxon>
        <taxon>Betaproteobacteria</taxon>
        <taxon>Burkholderiales</taxon>
        <taxon>Alcaligenaceae</taxon>
        <taxon>Alcaligenes</taxon>
    </lineage>
</organism>
<evidence type="ECO:0000256" key="1">
    <source>
        <dbReference type="SAM" id="SignalP"/>
    </source>
</evidence>
<gene>
    <name evidence="3" type="ORF">OSH02_17655</name>
</gene>
<feature type="signal peptide" evidence="1">
    <location>
        <begin position="1"/>
        <end position="18"/>
    </location>
</feature>
<dbReference type="InterPro" id="IPR013543">
    <property type="entry name" value="Ca/CaM-dep_prot_kinase-assoc"/>
</dbReference>
<dbReference type="SUPFAM" id="SSF54427">
    <property type="entry name" value="NTF2-like"/>
    <property type="match status" value="1"/>
</dbReference>
<dbReference type="InterPro" id="IPR032710">
    <property type="entry name" value="NTF2-like_dom_sf"/>
</dbReference>
<feature type="chain" id="PRO_5043722799" evidence="1">
    <location>
        <begin position="19"/>
        <end position="161"/>
    </location>
</feature>
<proteinExistence type="predicted"/>
<keyword evidence="1" id="KW-0732">Signal</keyword>
<dbReference type="PIRSF" id="PIRSF028470">
    <property type="entry name" value="UCP028470"/>
    <property type="match status" value="1"/>
</dbReference>
<dbReference type="EMBL" id="JAPKNB010000016">
    <property type="protein sequence ID" value="MCX5567200.1"/>
    <property type="molecule type" value="Genomic_DNA"/>
</dbReference>
<dbReference type="GO" id="GO:0005516">
    <property type="term" value="F:calmodulin binding"/>
    <property type="evidence" value="ECO:0007669"/>
    <property type="project" value="InterPro"/>
</dbReference>